<sequence>MVSPSSYNADVATFYNFLFIYGGTEMNKGTVKWFNAEKGYGFITGEDGADVFVHFSAIQGEGFKSLEEGQAVSYDLTEGARGMQAANVVKL</sequence>
<dbReference type="Gene3D" id="2.40.50.140">
    <property type="entry name" value="Nucleic acid-binding proteins"/>
    <property type="match status" value="1"/>
</dbReference>
<keyword evidence="6" id="KW-1185">Reference proteome</keyword>
<comment type="subcellular location">
    <subcellularLocation>
        <location evidence="1 3">Cytoplasm</location>
    </subcellularLocation>
</comment>
<dbReference type="InterPro" id="IPR011129">
    <property type="entry name" value="CSD"/>
</dbReference>
<dbReference type="SUPFAM" id="SSF50249">
    <property type="entry name" value="Nucleic acid-binding proteins"/>
    <property type="match status" value="1"/>
</dbReference>
<organism evidence="5 6">
    <name type="scientific">Marvinbryantia formatexigens DSM 14469</name>
    <dbReference type="NCBI Taxonomy" id="478749"/>
    <lineage>
        <taxon>Bacteria</taxon>
        <taxon>Bacillati</taxon>
        <taxon>Bacillota</taxon>
        <taxon>Clostridia</taxon>
        <taxon>Lachnospirales</taxon>
        <taxon>Lachnospiraceae</taxon>
        <taxon>Marvinbryantia</taxon>
    </lineage>
</organism>
<reference evidence="5" key="1">
    <citation type="submission" date="2009-07" db="EMBL/GenBank/DDBJ databases">
        <authorList>
            <person name="Weinstock G."/>
            <person name="Sodergren E."/>
            <person name="Clifton S."/>
            <person name="Fulton L."/>
            <person name="Fulton B."/>
            <person name="Courtney L."/>
            <person name="Fronick C."/>
            <person name="Harrison M."/>
            <person name="Strong C."/>
            <person name="Farmer C."/>
            <person name="Delahaunty K."/>
            <person name="Markovic C."/>
            <person name="Hall O."/>
            <person name="Minx P."/>
            <person name="Tomlinson C."/>
            <person name="Mitreva M."/>
            <person name="Nelson J."/>
            <person name="Hou S."/>
            <person name="Wollam A."/>
            <person name="Pepin K.H."/>
            <person name="Johnson M."/>
            <person name="Bhonagiri V."/>
            <person name="Nash W.E."/>
            <person name="Warren W."/>
            <person name="Chinwalla A."/>
            <person name="Mardis E.R."/>
            <person name="Wilson R.K."/>
        </authorList>
    </citation>
    <scope>NUCLEOTIDE SEQUENCE [LARGE SCALE GENOMIC DNA]</scope>
    <source>
        <strain evidence="5">DSM 14469</strain>
    </source>
</reference>
<dbReference type="SMART" id="SM00357">
    <property type="entry name" value="CSP"/>
    <property type="match status" value="1"/>
</dbReference>
<dbReference type="PROSITE" id="PS00352">
    <property type="entry name" value="CSD_1"/>
    <property type="match status" value="1"/>
</dbReference>
<feature type="domain" description="CSD" evidence="4">
    <location>
        <begin position="26"/>
        <end position="90"/>
    </location>
</feature>
<dbReference type="GO" id="GO:0005737">
    <property type="term" value="C:cytoplasm"/>
    <property type="evidence" value="ECO:0007669"/>
    <property type="project" value="UniProtKB-SubCell"/>
</dbReference>
<evidence type="ECO:0000313" key="6">
    <source>
        <dbReference type="Proteomes" id="UP000005561"/>
    </source>
</evidence>
<dbReference type="CDD" id="cd04458">
    <property type="entry name" value="CSP_CDS"/>
    <property type="match status" value="1"/>
</dbReference>
<keyword evidence="5" id="KW-0238">DNA-binding</keyword>
<dbReference type="InterPro" id="IPR012340">
    <property type="entry name" value="NA-bd_OB-fold"/>
</dbReference>
<dbReference type="InterPro" id="IPR002059">
    <property type="entry name" value="CSP_DNA-bd"/>
</dbReference>
<gene>
    <name evidence="5" type="ORF">BRYFOR_05647</name>
</gene>
<dbReference type="PANTHER" id="PTHR11544">
    <property type="entry name" value="COLD SHOCK DOMAIN CONTAINING PROTEINS"/>
    <property type="match status" value="1"/>
</dbReference>
<evidence type="ECO:0000256" key="1">
    <source>
        <dbReference type="ARBA" id="ARBA00004496"/>
    </source>
</evidence>
<dbReference type="PROSITE" id="PS51857">
    <property type="entry name" value="CSD_2"/>
    <property type="match status" value="1"/>
</dbReference>
<dbReference type="EMBL" id="ACCL02000002">
    <property type="protein sequence ID" value="EET62612.1"/>
    <property type="molecule type" value="Genomic_DNA"/>
</dbReference>
<dbReference type="Gene3D" id="6.20.370.130">
    <property type="match status" value="1"/>
</dbReference>
<evidence type="ECO:0000313" key="5">
    <source>
        <dbReference type="EMBL" id="EET62612.1"/>
    </source>
</evidence>
<name>C6LAK5_9FIRM</name>
<evidence type="ECO:0000256" key="3">
    <source>
        <dbReference type="RuleBase" id="RU000408"/>
    </source>
</evidence>
<dbReference type="AlphaFoldDB" id="C6LAK5"/>
<evidence type="ECO:0000256" key="2">
    <source>
        <dbReference type="ARBA" id="ARBA00022490"/>
    </source>
</evidence>
<proteinExistence type="predicted"/>
<dbReference type="InterPro" id="IPR050181">
    <property type="entry name" value="Cold_shock_domain"/>
</dbReference>
<dbReference type="PRINTS" id="PR00050">
    <property type="entry name" value="COLDSHOCK"/>
</dbReference>
<protein>
    <submittedName>
        <fullName evidence="5">Cold-shock DNA-binding domain protein</fullName>
    </submittedName>
</protein>
<dbReference type="FunFam" id="2.40.50.140:FF:000006">
    <property type="entry name" value="Cold shock protein CspC"/>
    <property type="match status" value="1"/>
</dbReference>
<dbReference type="eggNOG" id="COG1278">
    <property type="taxonomic scope" value="Bacteria"/>
</dbReference>
<dbReference type="GO" id="GO:0051252">
    <property type="term" value="P:regulation of RNA metabolic process"/>
    <property type="evidence" value="ECO:0007669"/>
    <property type="project" value="UniProtKB-ARBA"/>
</dbReference>
<dbReference type="Proteomes" id="UP000005561">
    <property type="component" value="Unassembled WGS sequence"/>
</dbReference>
<comment type="caution">
    <text evidence="5">The sequence shown here is derived from an EMBL/GenBank/DDBJ whole genome shotgun (WGS) entry which is preliminary data.</text>
</comment>
<dbReference type="STRING" id="168384.SAMN05660368_02883"/>
<accession>C6LAK5</accession>
<dbReference type="GO" id="GO:0010468">
    <property type="term" value="P:regulation of gene expression"/>
    <property type="evidence" value="ECO:0007669"/>
    <property type="project" value="UniProtKB-ARBA"/>
</dbReference>
<dbReference type="Pfam" id="PF00313">
    <property type="entry name" value="CSD"/>
    <property type="match status" value="1"/>
</dbReference>
<dbReference type="GO" id="GO:0003677">
    <property type="term" value="F:DNA binding"/>
    <property type="evidence" value="ECO:0007669"/>
    <property type="project" value="UniProtKB-KW"/>
</dbReference>
<dbReference type="InterPro" id="IPR019844">
    <property type="entry name" value="CSD_CS"/>
</dbReference>
<evidence type="ECO:0000259" key="4">
    <source>
        <dbReference type="PROSITE" id="PS51857"/>
    </source>
</evidence>
<keyword evidence="2" id="KW-0963">Cytoplasm</keyword>